<dbReference type="Proteomes" id="UP000799441">
    <property type="component" value="Unassembled WGS sequence"/>
</dbReference>
<dbReference type="EMBL" id="MU003771">
    <property type="protein sequence ID" value="KAF2724596.1"/>
    <property type="molecule type" value="Genomic_DNA"/>
</dbReference>
<keyword evidence="6" id="KW-1185">Reference proteome</keyword>
<dbReference type="OrthoDB" id="310895at2759"/>
<sequence>MVESNGVSSNGTADGSARTIPLWLAGKEAKTSRTVDVVSPLTGDVLYQASAATEEDVTAAVAAAEAALPAWRSTKPAFRRELFVRAADELVRRKEDLWKFCNTETASTESYFAFDFNNTLEGLKSCAGLIASASQGTVPQLLDEGRSAMLVPEPYGVVAAIAPWNAPCTLGLRSFLGPLAMGNTVIVKGPERAPGCYWALADIFHKAGLPEGCLQTIICRPEDAAQVTSTLVAAPAVKKINFTGSTAVGSVIGGLAGKHLKPVLMELGGKAPAIVCEDADIELAALQCAVGAFLYSGQICMSTERILVNRAIADKFRKALKATIDQVVPDANGLVLIDKTPVGKNKELLQDAVGKGAKTLYGDIGDARPLATAMRPVVVEGTKKGMDLYYTESFGPTVSLIVVESDEEAIKIANDTDYGLSSAVFTSNLQRGIKLAKQIETGAVHINQMSVHDEPYLPHGGAKKSGFGRFNGAEGLREWVRLKNITWND</sequence>
<dbReference type="PANTHER" id="PTHR43353">
    <property type="entry name" value="SUCCINATE-SEMIALDEHYDE DEHYDROGENASE, MITOCHONDRIAL"/>
    <property type="match status" value="1"/>
</dbReference>
<evidence type="ECO:0000259" key="4">
    <source>
        <dbReference type="Pfam" id="PF00171"/>
    </source>
</evidence>
<dbReference type="Pfam" id="PF00171">
    <property type="entry name" value="Aldedh"/>
    <property type="match status" value="1"/>
</dbReference>
<proteinExistence type="inferred from homology"/>
<feature type="domain" description="Aldehyde dehydrogenase" evidence="4">
    <location>
        <begin position="31"/>
        <end position="485"/>
    </location>
</feature>
<accession>A0A9P4QGQ7</accession>
<reference evidence="5" key="1">
    <citation type="journal article" date="2020" name="Stud. Mycol.">
        <title>101 Dothideomycetes genomes: a test case for predicting lifestyles and emergence of pathogens.</title>
        <authorList>
            <person name="Haridas S."/>
            <person name="Albert R."/>
            <person name="Binder M."/>
            <person name="Bloem J."/>
            <person name="Labutti K."/>
            <person name="Salamov A."/>
            <person name="Andreopoulos B."/>
            <person name="Baker S."/>
            <person name="Barry K."/>
            <person name="Bills G."/>
            <person name="Bluhm B."/>
            <person name="Cannon C."/>
            <person name="Castanera R."/>
            <person name="Culley D."/>
            <person name="Daum C."/>
            <person name="Ezra D."/>
            <person name="Gonzalez J."/>
            <person name="Henrissat B."/>
            <person name="Kuo A."/>
            <person name="Liang C."/>
            <person name="Lipzen A."/>
            <person name="Lutzoni F."/>
            <person name="Magnuson J."/>
            <person name="Mondo S."/>
            <person name="Nolan M."/>
            <person name="Ohm R."/>
            <person name="Pangilinan J."/>
            <person name="Park H.-J."/>
            <person name="Ramirez L."/>
            <person name="Alfaro M."/>
            <person name="Sun H."/>
            <person name="Tritt A."/>
            <person name="Yoshinaga Y."/>
            <person name="Zwiers L.-H."/>
            <person name="Turgeon B."/>
            <person name="Goodwin S."/>
            <person name="Spatafora J."/>
            <person name="Crous P."/>
            <person name="Grigoriev I."/>
        </authorList>
    </citation>
    <scope>NUCLEOTIDE SEQUENCE</scope>
    <source>
        <strain evidence="5">CBS 116435</strain>
    </source>
</reference>
<evidence type="ECO:0000313" key="5">
    <source>
        <dbReference type="EMBL" id="KAF2724596.1"/>
    </source>
</evidence>
<dbReference type="InterPro" id="IPR016163">
    <property type="entry name" value="Ald_DH_C"/>
</dbReference>
<dbReference type="Gene3D" id="3.40.605.10">
    <property type="entry name" value="Aldehyde Dehydrogenase, Chain A, domain 1"/>
    <property type="match status" value="1"/>
</dbReference>
<evidence type="ECO:0000313" key="6">
    <source>
        <dbReference type="Proteomes" id="UP000799441"/>
    </source>
</evidence>
<dbReference type="CDD" id="cd07105">
    <property type="entry name" value="ALDH_SaliADH"/>
    <property type="match status" value="1"/>
</dbReference>
<feature type="active site" evidence="2">
    <location>
        <position position="266"/>
    </location>
</feature>
<gene>
    <name evidence="5" type="ORF">K431DRAFT_262586</name>
</gene>
<dbReference type="PROSITE" id="PS00687">
    <property type="entry name" value="ALDEHYDE_DEHYDR_GLU"/>
    <property type="match status" value="1"/>
</dbReference>
<comment type="similarity">
    <text evidence="3">Belongs to the aldehyde dehydrogenase family.</text>
</comment>
<comment type="caution">
    <text evidence="5">The sequence shown here is derived from an EMBL/GenBank/DDBJ whole genome shotgun (WGS) entry which is preliminary data.</text>
</comment>
<evidence type="ECO:0000256" key="2">
    <source>
        <dbReference type="PROSITE-ProRule" id="PRU10007"/>
    </source>
</evidence>
<protein>
    <submittedName>
        <fullName evidence="5">Salicylaldehyde/vanillin dehydrogenase-like protein</fullName>
    </submittedName>
</protein>
<dbReference type="InterPro" id="IPR029510">
    <property type="entry name" value="Ald_DH_CS_GLU"/>
</dbReference>
<evidence type="ECO:0000256" key="1">
    <source>
        <dbReference type="ARBA" id="ARBA00023002"/>
    </source>
</evidence>
<organism evidence="5 6">
    <name type="scientific">Polychaeton citri CBS 116435</name>
    <dbReference type="NCBI Taxonomy" id="1314669"/>
    <lineage>
        <taxon>Eukaryota</taxon>
        <taxon>Fungi</taxon>
        <taxon>Dikarya</taxon>
        <taxon>Ascomycota</taxon>
        <taxon>Pezizomycotina</taxon>
        <taxon>Dothideomycetes</taxon>
        <taxon>Dothideomycetidae</taxon>
        <taxon>Capnodiales</taxon>
        <taxon>Capnodiaceae</taxon>
        <taxon>Polychaeton</taxon>
    </lineage>
</organism>
<dbReference type="AlphaFoldDB" id="A0A9P4QGQ7"/>
<dbReference type="GO" id="GO:0004777">
    <property type="term" value="F:succinate-semialdehyde dehydrogenase (NAD+) activity"/>
    <property type="evidence" value="ECO:0007669"/>
    <property type="project" value="TreeGrafter"/>
</dbReference>
<keyword evidence="1 3" id="KW-0560">Oxidoreductase</keyword>
<name>A0A9P4QGQ7_9PEZI</name>
<dbReference type="Gene3D" id="3.40.309.10">
    <property type="entry name" value="Aldehyde Dehydrogenase, Chain A, domain 2"/>
    <property type="match status" value="1"/>
</dbReference>
<evidence type="ECO:0000256" key="3">
    <source>
        <dbReference type="RuleBase" id="RU003345"/>
    </source>
</evidence>
<dbReference type="SUPFAM" id="SSF53720">
    <property type="entry name" value="ALDH-like"/>
    <property type="match status" value="1"/>
</dbReference>
<dbReference type="InterPro" id="IPR016162">
    <property type="entry name" value="Ald_DH_N"/>
</dbReference>
<dbReference type="InterPro" id="IPR015590">
    <property type="entry name" value="Aldehyde_DH_dom"/>
</dbReference>
<dbReference type="InterPro" id="IPR050740">
    <property type="entry name" value="Aldehyde_DH_Superfamily"/>
</dbReference>
<dbReference type="GO" id="GO:0009450">
    <property type="term" value="P:gamma-aminobutyric acid catabolic process"/>
    <property type="evidence" value="ECO:0007669"/>
    <property type="project" value="TreeGrafter"/>
</dbReference>
<dbReference type="PANTHER" id="PTHR43353:SF6">
    <property type="entry name" value="CYTOPLASMIC ALDEHYDE DEHYDROGENASE (EUROFUNG)"/>
    <property type="match status" value="1"/>
</dbReference>
<dbReference type="InterPro" id="IPR016161">
    <property type="entry name" value="Ald_DH/histidinol_DH"/>
</dbReference>